<evidence type="ECO:0000313" key="2">
    <source>
        <dbReference type="Proteomes" id="UP001434883"/>
    </source>
</evidence>
<reference evidence="1 2" key="1">
    <citation type="submission" date="2021-06" db="EMBL/GenBank/DDBJ databases">
        <authorList>
            <person name="Palmer J.M."/>
        </authorList>
    </citation>
    <scope>NUCLEOTIDE SEQUENCE [LARGE SCALE GENOMIC DNA]</scope>
    <source>
        <strain evidence="1 2">XC_2019</strain>
        <tissue evidence="1">Muscle</tissue>
    </source>
</reference>
<accession>A0ABV0R2Q9</accession>
<evidence type="ECO:0000313" key="1">
    <source>
        <dbReference type="EMBL" id="MEQ2201998.1"/>
    </source>
</evidence>
<dbReference type="Proteomes" id="UP001434883">
    <property type="component" value="Unassembled WGS sequence"/>
</dbReference>
<protein>
    <submittedName>
        <fullName evidence="1">Uncharacterized protein</fullName>
    </submittedName>
</protein>
<sequence length="99" mass="11455">MAEADLAAKKVQVISILEIETQKVKVSKLECEWKCHESQIMAEMKRKEAEVLLQFDEKNKLKVMQTDMEVKMAAAQVDVYSRLEYGVEGENFDFKPEVK</sequence>
<dbReference type="EMBL" id="JAHRIN010030082">
    <property type="protein sequence ID" value="MEQ2201998.1"/>
    <property type="molecule type" value="Genomic_DNA"/>
</dbReference>
<name>A0ABV0R2Q9_9TELE</name>
<comment type="caution">
    <text evidence="1">The sequence shown here is derived from an EMBL/GenBank/DDBJ whole genome shotgun (WGS) entry which is preliminary data.</text>
</comment>
<proteinExistence type="predicted"/>
<organism evidence="1 2">
    <name type="scientific">Xenoophorus captivus</name>
    <dbReference type="NCBI Taxonomy" id="1517983"/>
    <lineage>
        <taxon>Eukaryota</taxon>
        <taxon>Metazoa</taxon>
        <taxon>Chordata</taxon>
        <taxon>Craniata</taxon>
        <taxon>Vertebrata</taxon>
        <taxon>Euteleostomi</taxon>
        <taxon>Actinopterygii</taxon>
        <taxon>Neopterygii</taxon>
        <taxon>Teleostei</taxon>
        <taxon>Neoteleostei</taxon>
        <taxon>Acanthomorphata</taxon>
        <taxon>Ovalentaria</taxon>
        <taxon>Atherinomorphae</taxon>
        <taxon>Cyprinodontiformes</taxon>
        <taxon>Goodeidae</taxon>
        <taxon>Xenoophorus</taxon>
    </lineage>
</organism>
<gene>
    <name evidence="1" type="ORF">XENOCAPTIV_022049</name>
</gene>
<keyword evidence="2" id="KW-1185">Reference proteome</keyword>